<dbReference type="OrthoDB" id="572495at2"/>
<feature type="domain" description="DUF1400" evidence="3">
    <location>
        <begin position="35"/>
        <end position="163"/>
    </location>
</feature>
<feature type="compositionally biased region" description="Low complexity" evidence="1">
    <location>
        <begin position="185"/>
        <end position="200"/>
    </location>
</feature>
<evidence type="ECO:0000256" key="2">
    <source>
        <dbReference type="SAM" id="SignalP"/>
    </source>
</evidence>
<sequence>MPFNFLRTYQSISLGLVTSAVLTLGHLLAAIPAQAAETINLVIGTNSTSGIPLPVADLRTYAETQTPSSQLASLLSLVTPEQQADLLKGLKTTLPVDPNALQQVLGSAQGQQILTSVAAATLRPDPAGVEAIKTALMTSATSGKGFSFLSFLEAYPAPVISIDLMQMQQVVTLNQTLLAQLSQSVTGSTPTSTTPGSATPVSPPVTDPATTSQPAGTPSAPTTPQ</sequence>
<dbReference type="AlphaFoldDB" id="B8HMD7"/>
<name>B8HMD7_CYAP4</name>
<dbReference type="Pfam" id="PF07176">
    <property type="entry name" value="DUF1400"/>
    <property type="match status" value="1"/>
</dbReference>
<dbReference type="eggNOG" id="COG2755">
    <property type="taxonomic scope" value="Bacteria"/>
</dbReference>
<evidence type="ECO:0000256" key="1">
    <source>
        <dbReference type="SAM" id="MobiDB-lite"/>
    </source>
</evidence>
<dbReference type="KEGG" id="cyn:Cyan7425_4841"/>
<dbReference type="HOGENOM" id="CLU_1228250_0_0_3"/>
<protein>
    <recommendedName>
        <fullName evidence="3">DUF1400 domain-containing protein</fullName>
    </recommendedName>
</protein>
<feature type="chain" id="PRO_5002873716" description="DUF1400 domain-containing protein" evidence="2">
    <location>
        <begin position="36"/>
        <end position="225"/>
    </location>
</feature>
<dbReference type="EMBL" id="CP001344">
    <property type="protein sequence ID" value="ACL47144.1"/>
    <property type="molecule type" value="Genomic_DNA"/>
</dbReference>
<keyword evidence="2" id="KW-0732">Signal</keyword>
<organism evidence="4">
    <name type="scientific">Cyanothece sp. (strain PCC 7425 / ATCC 29141)</name>
    <dbReference type="NCBI Taxonomy" id="395961"/>
    <lineage>
        <taxon>Bacteria</taxon>
        <taxon>Bacillati</taxon>
        <taxon>Cyanobacteriota</taxon>
        <taxon>Cyanophyceae</taxon>
        <taxon>Gomontiellales</taxon>
        <taxon>Cyanothecaceae</taxon>
        <taxon>Cyanothece</taxon>
    </lineage>
</organism>
<feature type="compositionally biased region" description="Polar residues" evidence="1">
    <location>
        <begin position="208"/>
        <end position="225"/>
    </location>
</feature>
<dbReference type="STRING" id="395961.Cyan7425_4841"/>
<feature type="signal peptide" evidence="2">
    <location>
        <begin position="1"/>
        <end position="35"/>
    </location>
</feature>
<reference evidence="4" key="1">
    <citation type="submission" date="2009-01" db="EMBL/GenBank/DDBJ databases">
        <title>Complete sequence of chromosome Cyanothece sp. PCC 7425.</title>
        <authorList>
            <consortium name="US DOE Joint Genome Institute"/>
            <person name="Lucas S."/>
            <person name="Copeland A."/>
            <person name="Lapidus A."/>
            <person name="Glavina del Rio T."/>
            <person name="Dalin E."/>
            <person name="Tice H."/>
            <person name="Bruce D."/>
            <person name="Goodwin L."/>
            <person name="Pitluck S."/>
            <person name="Sims D."/>
            <person name="Meineke L."/>
            <person name="Brettin T."/>
            <person name="Detter J.C."/>
            <person name="Han C."/>
            <person name="Larimer F."/>
            <person name="Land M."/>
            <person name="Hauser L."/>
            <person name="Kyrpides N."/>
            <person name="Ovchinnikova G."/>
            <person name="Liberton M."/>
            <person name="Stoeckel J."/>
            <person name="Banerjee A."/>
            <person name="Singh A."/>
            <person name="Page L."/>
            <person name="Sato H."/>
            <person name="Zhao L."/>
            <person name="Sherman L."/>
            <person name="Pakrasi H."/>
            <person name="Richardson P."/>
        </authorList>
    </citation>
    <scope>NUCLEOTIDE SEQUENCE</scope>
    <source>
        <strain evidence="4">PCC 7425</strain>
    </source>
</reference>
<evidence type="ECO:0000313" key="4">
    <source>
        <dbReference type="EMBL" id="ACL47144.1"/>
    </source>
</evidence>
<dbReference type="InterPro" id="IPR010802">
    <property type="entry name" value="DUF1400"/>
</dbReference>
<accession>B8HMD7</accession>
<evidence type="ECO:0000259" key="3">
    <source>
        <dbReference type="Pfam" id="PF07176"/>
    </source>
</evidence>
<proteinExistence type="predicted"/>
<feature type="region of interest" description="Disordered" evidence="1">
    <location>
        <begin position="185"/>
        <end position="225"/>
    </location>
</feature>
<gene>
    <name evidence="4" type="ordered locus">Cyan7425_4841</name>
</gene>